<proteinExistence type="predicted"/>
<sequence length="458" mass="51161">MSGLELDEVCKTSPPPFGHPMLKYFGFDPQYVNLNNGSFGSVPTPVQAECDKLAREIERNPDLFHRFTHYNIQAQVRELIAPLIGAQADECVIVPNATHGVYTVLRNIEWERGDIIIEFNTTYEGVSRAVQYLADAPPHISVSALTITYPTTHADIISAFRAHVKSVVASKPPGKKVVALIDSIVSNPGVLQLWQELVKVCRAAGVLSIVDAAHSIGQELNINLGESQPDFWISVCQILIPFKLEALLNGSTELPQMAIYTTFYVPKRNQYLIRSSIPTPHAYASLGSPPAFIEQFDWNGTADFIPFYSVVHVDSVITHDPRTESTVALRFRAWLGGEAKINEYCHKLAIAGGKRLAKVLGTQVMDPDGSLTLNMVNVELPLSGSIQWTRELDIKMQEKLLKDHNVYAAHFYHYGRWWTRCSAQVYNELSDFEVLGHAFLRLCADIQQEFRVVKAAKL</sequence>
<gene>
    <name evidence="1" type="ORF">CCMSSC00406_0004836</name>
</gene>
<dbReference type="Proteomes" id="UP000824881">
    <property type="component" value="Unassembled WGS sequence"/>
</dbReference>
<name>A0ACB7J1A2_PLECO</name>
<protein>
    <submittedName>
        <fullName evidence="1">Uncharacterized protein</fullName>
    </submittedName>
</protein>
<evidence type="ECO:0000313" key="2">
    <source>
        <dbReference type="Proteomes" id="UP000824881"/>
    </source>
</evidence>
<reference evidence="1 2" key="1">
    <citation type="journal article" date="2021" name="Appl. Environ. Microbiol.">
        <title>Genetic linkage and physical mapping for an oyster mushroom Pleurotus cornucopiae and QTL analysis for the trait cap color.</title>
        <authorList>
            <person name="Zhang Y."/>
            <person name="Gao W."/>
            <person name="Sonnenberg A."/>
            <person name="Chen Q."/>
            <person name="Zhang J."/>
            <person name="Huang C."/>
        </authorList>
    </citation>
    <scope>NUCLEOTIDE SEQUENCE [LARGE SCALE GENOMIC DNA]</scope>
    <source>
        <strain evidence="1">CCMSSC00406</strain>
    </source>
</reference>
<keyword evidence="2" id="KW-1185">Reference proteome</keyword>
<comment type="caution">
    <text evidence="1">The sequence shown here is derived from an EMBL/GenBank/DDBJ whole genome shotgun (WGS) entry which is preliminary data.</text>
</comment>
<accession>A0ACB7J1A2</accession>
<organism evidence="1 2">
    <name type="scientific">Pleurotus cornucopiae</name>
    <name type="common">Cornucopia mushroom</name>
    <dbReference type="NCBI Taxonomy" id="5321"/>
    <lineage>
        <taxon>Eukaryota</taxon>
        <taxon>Fungi</taxon>
        <taxon>Dikarya</taxon>
        <taxon>Basidiomycota</taxon>
        <taxon>Agaricomycotina</taxon>
        <taxon>Agaricomycetes</taxon>
        <taxon>Agaricomycetidae</taxon>
        <taxon>Agaricales</taxon>
        <taxon>Pleurotineae</taxon>
        <taxon>Pleurotaceae</taxon>
        <taxon>Pleurotus</taxon>
    </lineage>
</organism>
<dbReference type="EMBL" id="WQMT02000004">
    <property type="protein sequence ID" value="KAG9224337.1"/>
    <property type="molecule type" value="Genomic_DNA"/>
</dbReference>
<evidence type="ECO:0000313" key="1">
    <source>
        <dbReference type="EMBL" id="KAG9224337.1"/>
    </source>
</evidence>